<evidence type="ECO:0000313" key="1">
    <source>
        <dbReference type="EMBL" id="GAA0928814.1"/>
    </source>
</evidence>
<comment type="caution">
    <text evidence="1">The sequence shown here is derived from an EMBL/GenBank/DDBJ whole genome shotgun (WGS) entry which is preliminary data.</text>
</comment>
<protein>
    <submittedName>
        <fullName evidence="1">Uncharacterized protein</fullName>
    </submittedName>
</protein>
<name>A0ABN1PIW7_9ACTN</name>
<proteinExistence type="predicted"/>
<accession>A0ABN1PIW7</accession>
<organism evidence="1 2">
    <name type="scientific">Streptomyces rhizosphaericus</name>
    <dbReference type="NCBI Taxonomy" id="114699"/>
    <lineage>
        <taxon>Bacteria</taxon>
        <taxon>Bacillati</taxon>
        <taxon>Actinomycetota</taxon>
        <taxon>Actinomycetes</taxon>
        <taxon>Kitasatosporales</taxon>
        <taxon>Streptomycetaceae</taxon>
        <taxon>Streptomyces</taxon>
        <taxon>Streptomyces violaceusniger group</taxon>
    </lineage>
</organism>
<reference evidence="1 2" key="1">
    <citation type="journal article" date="2019" name="Int. J. Syst. Evol. Microbiol.">
        <title>The Global Catalogue of Microorganisms (GCM) 10K type strain sequencing project: providing services to taxonomists for standard genome sequencing and annotation.</title>
        <authorList>
            <consortium name="The Broad Institute Genomics Platform"/>
            <consortium name="The Broad Institute Genome Sequencing Center for Infectious Disease"/>
            <person name="Wu L."/>
            <person name="Ma J."/>
        </authorList>
    </citation>
    <scope>NUCLEOTIDE SEQUENCE [LARGE SCALE GENOMIC DNA]</scope>
    <source>
        <strain evidence="1 2">JCM 11444</strain>
    </source>
</reference>
<evidence type="ECO:0000313" key="2">
    <source>
        <dbReference type="Proteomes" id="UP001500418"/>
    </source>
</evidence>
<dbReference type="Proteomes" id="UP001500418">
    <property type="component" value="Unassembled WGS sequence"/>
</dbReference>
<keyword evidence="2" id="KW-1185">Reference proteome</keyword>
<dbReference type="EMBL" id="BAAAID010000016">
    <property type="protein sequence ID" value="GAA0928814.1"/>
    <property type="molecule type" value="Genomic_DNA"/>
</dbReference>
<sequence>MNAAGPGRAYASVPLPVSCSRIALGDGECPAVVRHGVVHAFRKVVAAAAVAGEPPFRGVLFGPATTARLAR</sequence>
<gene>
    <name evidence="1" type="ORF">GCM10009575_030860</name>
</gene>